<dbReference type="GO" id="GO:0008233">
    <property type="term" value="F:peptidase activity"/>
    <property type="evidence" value="ECO:0007669"/>
    <property type="project" value="UniProtKB-KW"/>
</dbReference>
<dbReference type="Gene3D" id="2.40.70.10">
    <property type="entry name" value="Acid Proteases"/>
    <property type="match status" value="3"/>
</dbReference>
<proteinExistence type="inferred from homology"/>
<name>A0A022QGD1_ERYGU</name>
<dbReference type="eggNOG" id="KOG1339">
    <property type="taxonomic scope" value="Eukaryota"/>
</dbReference>
<keyword evidence="4" id="KW-0732">Signal</keyword>
<gene>
    <name evidence="6" type="ORF">MIMGU_mgv11b019609mg</name>
</gene>
<dbReference type="PANTHER" id="PTHR47967:SF70">
    <property type="entry name" value="ASPARTIC PROTEINASE CDR1-LIKE"/>
    <property type="match status" value="1"/>
</dbReference>
<dbReference type="InterPro" id="IPR032799">
    <property type="entry name" value="TAXi_C"/>
</dbReference>
<dbReference type="PANTHER" id="PTHR47967">
    <property type="entry name" value="OS07G0603500 PROTEIN-RELATED"/>
    <property type="match status" value="1"/>
</dbReference>
<reference evidence="6 7" key="1">
    <citation type="journal article" date="2013" name="Proc. Natl. Acad. Sci. U.S.A.">
        <title>Fine-scale variation in meiotic recombination in Mimulus inferred from population shotgun sequencing.</title>
        <authorList>
            <person name="Hellsten U."/>
            <person name="Wright K.M."/>
            <person name="Jenkins J."/>
            <person name="Shu S."/>
            <person name="Yuan Y."/>
            <person name="Wessler S.R."/>
            <person name="Schmutz J."/>
            <person name="Willis J.H."/>
            <person name="Rokhsar D.S."/>
        </authorList>
    </citation>
    <scope>NUCLEOTIDE SEQUENCE [LARGE SCALE GENOMIC DNA]</scope>
    <source>
        <strain evidence="7">cv. DUN x IM62</strain>
    </source>
</reference>
<dbReference type="InterPro" id="IPR051708">
    <property type="entry name" value="Plant_Aspart_Prot_A1"/>
</dbReference>
<evidence type="ECO:0000313" key="7">
    <source>
        <dbReference type="Proteomes" id="UP000030748"/>
    </source>
</evidence>
<dbReference type="EMBL" id="KI631699">
    <property type="protein sequence ID" value="EYU26313.1"/>
    <property type="molecule type" value="Genomic_DNA"/>
</dbReference>
<dbReference type="AlphaFoldDB" id="A0A022QGD1"/>
<organism evidence="6 7">
    <name type="scientific">Erythranthe guttata</name>
    <name type="common">Yellow monkey flower</name>
    <name type="synonym">Mimulus guttatus</name>
    <dbReference type="NCBI Taxonomy" id="4155"/>
    <lineage>
        <taxon>Eukaryota</taxon>
        <taxon>Viridiplantae</taxon>
        <taxon>Streptophyta</taxon>
        <taxon>Embryophyta</taxon>
        <taxon>Tracheophyta</taxon>
        <taxon>Spermatophyta</taxon>
        <taxon>Magnoliopsida</taxon>
        <taxon>eudicotyledons</taxon>
        <taxon>Gunneridae</taxon>
        <taxon>Pentapetalae</taxon>
        <taxon>asterids</taxon>
        <taxon>lamiids</taxon>
        <taxon>Lamiales</taxon>
        <taxon>Phrymaceae</taxon>
        <taxon>Erythranthe</taxon>
    </lineage>
</organism>
<dbReference type="Proteomes" id="UP000030748">
    <property type="component" value="Unassembled WGS sequence"/>
</dbReference>
<dbReference type="InterPro" id="IPR032861">
    <property type="entry name" value="TAXi_N"/>
</dbReference>
<dbReference type="SUPFAM" id="SSF50630">
    <property type="entry name" value="Acid proteases"/>
    <property type="match status" value="2"/>
</dbReference>
<feature type="domain" description="Peptidase A1" evidence="5">
    <location>
        <begin position="86"/>
        <end position="402"/>
    </location>
</feature>
<evidence type="ECO:0000256" key="3">
    <source>
        <dbReference type="ARBA" id="ARBA00022801"/>
    </source>
</evidence>
<dbReference type="STRING" id="4155.A0A022QGD1"/>
<dbReference type="Pfam" id="PF14543">
    <property type="entry name" value="TAXi_N"/>
    <property type="match status" value="1"/>
</dbReference>
<keyword evidence="3" id="KW-0378">Hydrolase</keyword>
<feature type="domain" description="Peptidase A1" evidence="5">
    <location>
        <begin position="424"/>
        <end position="461"/>
    </location>
</feature>
<evidence type="ECO:0000256" key="2">
    <source>
        <dbReference type="ARBA" id="ARBA00022670"/>
    </source>
</evidence>
<dbReference type="InterPro" id="IPR021109">
    <property type="entry name" value="Peptidase_aspartic_dom_sf"/>
</dbReference>
<dbReference type="InterPro" id="IPR033121">
    <property type="entry name" value="PEPTIDASE_A1"/>
</dbReference>
<keyword evidence="7" id="KW-1185">Reference proteome</keyword>
<evidence type="ECO:0000256" key="1">
    <source>
        <dbReference type="ARBA" id="ARBA00007447"/>
    </source>
</evidence>
<evidence type="ECO:0000259" key="5">
    <source>
        <dbReference type="PROSITE" id="PS51767"/>
    </source>
</evidence>
<protein>
    <recommendedName>
        <fullName evidence="5">Peptidase A1 domain-containing protein</fullName>
    </recommendedName>
</protein>
<comment type="similarity">
    <text evidence="1">Belongs to the peptidase A1 family.</text>
</comment>
<dbReference type="Pfam" id="PF14541">
    <property type="entry name" value="TAXi_C"/>
    <property type="match status" value="1"/>
</dbReference>
<evidence type="ECO:0000313" key="6">
    <source>
        <dbReference type="EMBL" id="EYU26313.1"/>
    </source>
</evidence>
<sequence length="461" mass="52158">MGREQVFLTRILFLLLVAFEATGLRLKLIPWDSPDSPLYRENLAPLQNYQTTNTSLHQLKTADHPNSATKLDVIRFPLEHQQNYHYSVSVKIGPSGTEQKLLVDTGGSYMWGQCSWIFTPLSSKINTYKKLPCNHRLCDRQLCKCVKKQCVCTIAYGTKGYKYRVEGFIGKIQIPGSDEISKNDIVFGCSTQQPLNLSGILGLDRSPVSLVSQLRKKIGGRFSYCLHSGDSYLTLGKDISDSGKKVKITPFIYTDYSTYFLDLLDISVNGRKLGLSPTLFSLKNGGVYMGTGVRYTILPKRAYDKVNRAYQDYFKGKLKKIGGEYWDLKSCYTLKPGYDDFPTMTFHFEGADFEAEYTHAVDRNIGVACTAVALGKTTVIGALQQWNTKFIFDINQNVLKFYKDNCAVNENKIQIPIHHPEFRYSVNIKIGTPSKEVRLLFDTNSAFIWSRCTKEPNTLSP</sequence>
<evidence type="ECO:0000256" key="4">
    <source>
        <dbReference type="SAM" id="SignalP"/>
    </source>
</evidence>
<dbReference type="GO" id="GO:0006508">
    <property type="term" value="P:proteolysis"/>
    <property type="evidence" value="ECO:0007669"/>
    <property type="project" value="UniProtKB-KW"/>
</dbReference>
<dbReference type="PROSITE" id="PS51767">
    <property type="entry name" value="PEPTIDASE_A1"/>
    <property type="match status" value="2"/>
</dbReference>
<feature type="signal peptide" evidence="4">
    <location>
        <begin position="1"/>
        <end position="23"/>
    </location>
</feature>
<feature type="chain" id="PRO_5001506853" description="Peptidase A1 domain-containing protein" evidence="4">
    <location>
        <begin position="24"/>
        <end position="461"/>
    </location>
</feature>
<keyword evidence="2" id="KW-0645">Protease</keyword>
<accession>A0A022QGD1</accession>